<dbReference type="InterPro" id="IPR036098">
    <property type="entry name" value="Thymidylate_synthase_ThyX_sf"/>
</dbReference>
<dbReference type="SUPFAM" id="SSF69796">
    <property type="entry name" value="Thymidylate synthase-complementing protein Thy1"/>
    <property type="match status" value="2"/>
</dbReference>
<sequence>MLSSEFSNSENEILLKHFSNVDDSVFAIISPRQVDRGALMSRYSRTDKSMRRIFLDEFSQNENRGEEFYNKVLLEYGDDSVAELGEAQIAIEGLSNIAVKKIEDRRIGLSYLEKSSRYVAWDKKVNGEYKFYREPEIMSSKYADMYLEACNLDFDVYSKNIQTTIDFMKEREPIEKQKFRDSAGTDVSYSKLNEDEAKSATRIYNATIRAKALDILRGILPASTLTNVGITGNGRAFEYLLTILYSSGLQEEKILAGKIQRELNTTIRSFVRRADDIHGKALQKYLNDVKVKSLSLGKKYLKLKKSASHLADLVDYEQEKKAEEKIISAVLYEQSNGMSYREILGQVKKIKSSKRKKIIKTLAGLRQNRRQRPSRAFEMTDYTFDLLTNFGMFRDFHRHRVLTLERQLLAANRGYFMPDEIKQLGIKKDFEDCMYKSKEVFDAMKSKMPEQAQYVVNFAYNYPYFMKLNLREAAHLIELRTVPQGHQDYRKAAQEMFKAIKKVHPNLSNIIKFADMKSYSLERLEAEKRIEEKRKKLA</sequence>
<evidence type="ECO:0000313" key="1">
    <source>
        <dbReference type="EMBL" id="CUR51495.1"/>
    </source>
</evidence>
<dbReference type="GO" id="GO:0050797">
    <property type="term" value="F:thymidylate synthase (FAD) activity"/>
    <property type="evidence" value="ECO:0007669"/>
    <property type="project" value="InterPro"/>
</dbReference>
<organism evidence="1 2">
    <name type="scientific">Nitrosotalea devaniterrae</name>
    <dbReference type="NCBI Taxonomy" id="1078905"/>
    <lineage>
        <taxon>Archaea</taxon>
        <taxon>Nitrososphaerota</taxon>
        <taxon>Nitrososphaeria</taxon>
        <taxon>Nitrosotaleales</taxon>
        <taxon>Nitrosotaleaceae</taxon>
        <taxon>Nitrosotalea</taxon>
    </lineage>
</organism>
<name>A0A128A2B2_9ARCH</name>
<proteinExistence type="predicted"/>
<dbReference type="CDD" id="cd20175">
    <property type="entry name" value="ThyX"/>
    <property type="match status" value="1"/>
</dbReference>
<dbReference type="Proteomes" id="UP000196239">
    <property type="component" value="Chromosome 1"/>
</dbReference>
<dbReference type="PROSITE" id="PS51331">
    <property type="entry name" value="THYX"/>
    <property type="match status" value="2"/>
</dbReference>
<dbReference type="Pfam" id="PF02511">
    <property type="entry name" value="Thy1"/>
    <property type="match status" value="2"/>
</dbReference>
<dbReference type="GO" id="GO:0050660">
    <property type="term" value="F:flavin adenine dinucleotide binding"/>
    <property type="evidence" value="ECO:0007669"/>
    <property type="project" value="InterPro"/>
</dbReference>
<dbReference type="GO" id="GO:0004799">
    <property type="term" value="F:thymidylate synthase activity"/>
    <property type="evidence" value="ECO:0007669"/>
    <property type="project" value="TreeGrafter"/>
</dbReference>
<gene>
    <name evidence="1" type="ORF">NDEV_0730</name>
</gene>
<dbReference type="PANTHER" id="PTHR34934">
    <property type="entry name" value="FLAVIN-DEPENDENT THYMIDYLATE SYNTHASE"/>
    <property type="match status" value="1"/>
</dbReference>
<dbReference type="EMBL" id="LN890280">
    <property type="protein sequence ID" value="CUR51495.1"/>
    <property type="molecule type" value="Genomic_DNA"/>
</dbReference>
<dbReference type="GO" id="GO:0006231">
    <property type="term" value="P:dTMP biosynthetic process"/>
    <property type="evidence" value="ECO:0007669"/>
    <property type="project" value="InterPro"/>
</dbReference>
<accession>A0A128A2B2</accession>
<dbReference type="KEGG" id="ndv:NDEV_0730"/>
<dbReference type="Gene3D" id="3.30.1360.170">
    <property type="match status" value="2"/>
</dbReference>
<dbReference type="AlphaFoldDB" id="A0A128A2B2"/>
<dbReference type="GO" id="GO:0070402">
    <property type="term" value="F:NADPH binding"/>
    <property type="evidence" value="ECO:0007669"/>
    <property type="project" value="TreeGrafter"/>
</dbReference>
<dbReference type="InterPro" id="IPR003669">
    <property type="entry name" value="Thymidylate_synthase_ThyX"/>
</dbReference>
<evidence type="ECO:0000313" key="2">
    <source>
        <dbReference type="Proteomes" id="UP000196239"/>
    </source>
</evidence>
<protein>
    <submittedName>
        <fullName evidence="1">Thymidylate synthase complementing protein ThyX</fullName>
    </submittedName>
</protein>
<dbReference type="PANTHER" id="PTHR34934:SF1">
    <property type="entry name" value="FLAVIN-DEPENDENT THYMIDYLATE SYNTHASE"/>
    <property type="match status" value="1"/>
</dbReference>
<keyword evidence="2" id="KW-1185">Reference proteome</keyword>
<reference evidence="2" key="1">
    <citation type="submission" date="2015-10" db="EMBL/GenBank/DDBJ databases">
        <authorList>
            <person name="Lehtovirta-Morley L.E."/>
            <person name="Vieille C."/>
        </authorList>
    </citation>
    <scope>NUCLEOTIDE SEQUENCE [LARGE SCALE GENOMIC DNA]</scope>
</reference>